<keyword evidence="1" id="KW-0812">Transmembrane</keyword>
<dbReference type="RefSeq" id="WP_262070071.1">
    <property type="nucleotide sequence ID" value="NZ_JAMXOC010000025.1"/>
</dbReference>
<reference evidence="3 4" key="1">
    <citation type="journal article" date="2022" name="Genome Biol. Evol.">
        <title>Host diet, physiology and behaviors set the stage for Lachnospiraceae cladogenesis.</title>
        <authorList>
            <person name="Vera-Ponce De Leon A."/>
            <person name="Schneider M."/>
            <person name="Jahnes B.C."/>
            <person name="Sadowski V."/>
            <person name="Camuy-Velez L.A."/>
            <person name="Duan J."/>
            <person name="Sabree Z.L."/>
        </authorList>
    </citation>
    <scope>NUCLEOTIDE SEQUENCE [LARGE SCALE GENOMIC DNA]</scope>
    <source>
        <strain evidence="3 4">PAL227</strain>
    </source>
</reference>
<name>A0ABT1EKF7_9FIRM</name>
<feature type="signal peptide" evidence="2">
    <location>
        <begin position="1"/>
        <end position="28"/>
    </location>
</feature>
<evidence type="ECO:0000256" key="2">
    <source>
        <dbReference type="SAM" id="SignalP"/>
    </source>
</evidence>
<feature type="chain" id="PRO_5045956313" description="MucBP domain-containing protein" evidence="2">
    <location>
        <begin position="29"/>
        <end position="323"/>
    </location>
</feature>
<dbReference type="EMBL" id="JAMZFV010000025">
    <property type="protein sequence ID" value="MCP1111194.1"/>
    <property type="molecule type" value="Genomic_DNA"/>
</dbReference>
<keyword evidence="1" id="KW-1133">Transmembrane helix</keyword>
<evidence type="ECO:0008006" key="5">
    <source>
        <dbReference type="Google" id="ProtNLM"/>
    </source>
</evidence>
<dbReference type="Proteomes" id="UP001523565">
    <property type="component" value="Unassembled WGS sequence"/>
</dbReference>
<gene>
    <name evidence="3" type="ORF">NK118_13140</name>
</gene>
<protein>
    <recommendedName>
        <fullName evidence="5">MucBP domain-containing protein</fullName>
    </recommendedName>
</protein>
<organism evidence="3 4">
    <name type="scientific">Ohessyouella blattaphilus</name>
    <dbReference type="NCBI Taxonomy" id="2949333"/>
    <lineage>
        <taxon>Bacteria</taxon>
        <taxon>Bacillati</taxon>
        <taxon>Bacillota</taxon>
        <taxon>Clostridia</taxon>
        <taxon>Lachnospirales</taxon>
        <taxon>Lachnospiraceae</taxon>
        <taxon>Ohessyouella</taxon>
    </lineage>
</organism>
<feature type="transmembrane region" description="Helical" evidence="1">
    <location>
        <begin position="292"/>
        <end position="312"/>
    </location>
</feature>
<evidence type="ECO:0000313" key="4">
    <source>
        <dbReference type="Proteomes" id="UP001523565"/>
    </source>
</evidence>
<accession>A0ABT1EKF7</accession>
<proteinExistence type="predicted"/>
<comment type="caution">
    <text evidence="3">The sequence shown here is derived from an EMBL/GenBank/DDBJ whole genome shotgun (WGS) entry which is preliminary data.</text>
</comment>
<dbReference type="Gene3D" id="3.10.20.320">
    <property type="entry name" value="Putative peptidoglycan bound protein (lpxtg motif)"/>
    <property type="match status" value="1"/>
</dbReference>
<keyword evidence="2" id="KW-0732">Signal</keyword>
<keyword evidence="1" id="KW-0472">Membrane</keyword>
<keyword evidence="4" id="KW-1185">Reference proteome</keyword>
<evidence type="ECO:0000313" key="3">
    <source>
        <dbReference type="EMBL" id="MCP1111194.1"/>
    </source>
</evidence>
<evidence type="ECO:0000256" key="1">
    <source>
        <dbReference type="SAM" id="Phobius"/>
    </source>
</evidence>
<sequence length="323" mass="33739">MKANKAILKRISAFVFALTFMVASVCVAGIQAEAMDLPDRSKVIVTFRSGEHGQFSNGKTVEEREYEVDKYIDLANVAQGIDVEAGYYIRAWKVVGDLGADGSQNEYSATATSPQVKTRTDVIPQYARIVNEATYQVSYVDRMGVQIAQPVIGTHEAGAGLTLVAPAIAGYTLTGSQHVAITPTKNATIGHTFVYASNTGDDAASETVITEGTTVVPGAAAGTAATGTAATGTATAAGTTADAGTTVADGDVPLEERLAPTDEPVTAEDGGVPLDEEIKKETTEKATKSNGWMIYLGAAVVILLATGIIIYLKVKKPNVNKMS</sequence>